<dbReference type="InterPro" id="IPR009080">
    <property type="entry name" value="tRNAsynth_Ia_anticodon-bd"/>
</dbReference>
<evidence type="ECO:0000256" key="2">
    <source>
        <dbReference type="ARBA" id="ARBA00022741"/>
    </source>
</evidence>
<evidence type="ECO:0000313" key="11">
    <source>
        <dbReference type="EMBL" id="WPX97904.1"/>
    </source>
</evidence>
<dbReference type="HAMAP" id="MF_02003">
    <property type="entry name" value="Ile_tRNA_synth_type2"/>
    <property type="match status" value="1"/>
</dbReference>
<dbReference type="Pfam" id="PF19302">
    <property type="entry name" value="DUF5915"/>
    <property type="match status" value="1"/>
</dbReference>
<evidence type="ECO:0000256" key="6">
    <source>
        <dbReference type="ARBA" id="ARBA00025217"/>
    </source>
</evidence>
<evidence type="ECO:0000256" key="1">
    <source>
        <dbReference type="ARBA" id="ARBA00022598"/>
    </source>
</evidence>
<comment type="domain">
    <text evidence="8">IleRS has two distinct active sites: one for aminoacylation and one for editing. The misactivated valine is translocated from the active site to the editing site, which sterically excludes the correctly activated isoleucine. The single editing site contains two valyl binding pockets, one specific for each substrate (Val-AMP or Val-tRNA(Ile)).</text>
</comment>
<comment type="function">
    <text evidence="6 8">Catalyzes the attachment of isoleucine to tRNA(Ile). As IleRS can inadvertently accommodate and process structurally similar amino acids such as valine, to avoid such errors it has two additional distinct tRNA(Ile)-dependent editing activities. One activity is designated as 'pretransfer' editing and involves the hydrolysis of activated Val-AMP. The other activity is designated 'posttransfer' editing and involves deacylation of mischarged Val-tRNA(Ile).</text>
</comment>
<dbReference type="Proteomes" id="UP001325140">
    <property type="component" value="Chromosome"/>
</dbReference>
<dbReference type="EC" id="6.1.1.5" evidence="8"/>
<keyword evidence="8" id="KW-0479">Metal-binding</keyword>
<keyword evidence="8" id="KW-0963">Cytoplasm</keyword>
<keyword evidence="3 8" id="KW-0067">ATP-binding</keyword>
<evidence type="ECO:0000259" key="9">
    <source>
        <dbReference type="Pfam" id="PF00133"/>
    </source>
</evidence>
<proteinExistence type="inferred from homology"/>
<dbReference type="GO" id="GO:0016874">
    <property type="term" value="F:ligase activity"/>
    <property type="evidence" value="ECO:0007669"/>
    <property type="project" value="UniProtKB-KW"/>
</dbReference>
<keyword evidence="5 8" id="KW-0030">Aminoacyl-tRNA synthetase</keyword>
<dbReference type="NCBIfam" id="TIGR00392">
    <property type="entry name" value="ileS"/>
    <property type="match status" value="1"/>
</dbReference>
<comment type="similarity">
    <text evidence="8">Belongs to the class-I aminoacyl-tRNA synthetase family. IleS type 2 subfamily.</text>
</comment>
<reference evidence="11" key="1">
    <citation type="submission" date="2022-10" db="EMBL/GenBank/DDBJ databases">
        <title>Host association and intracellularity evolved multiple times independently in the Rickettsiales.</title>
        <authorList>
            <person name="Castelli M."/>
            <person name="Nardi T."/>
            <person name="Gammuto L."/>
            <person name="Bellinzona G."/>
            <person name="Sabaneyeva E."/>
            <person name="Potekhin A."/>
            <person name="Serra V."/>
            <person name="Petroni G."/>
            <person name="Sassera D."/>
        </authorList>
    </citation>
    <scope>NUCLEOTIDE SEQUENCE [LARGE SCALE GENOMIC DNA]</scope>
    <source>
        <strain evidence="11">US_Bl 11III1</strain>
    </source>
</reference>
<comment type="catalytic activity">
    <reaction evidence="7 8">
        <text>tRNA(Ile) + L-isoleucine + ATP = L-isoleucyl-tRNA(Ile) + AMP + diphosphate</text>
        <dbReference type="Rhea" id="RHEA:11060"/>
        <dbReference type="Rhea" id="RHEA-COMP:9666"/>
        <dbReference type="Rhea" id="RHEA-COMP:9695"/>
        <dbReference type="ChEBI" id="CHEBI:30616"/>
        <dbReference type="ChEBI" id="CHEBI:33019"/>
        <dbReference type="ChEBI" id="CHEBI:58045"/>
        <dbReference type="ChEBI" id="CHEBI:78442"/>
        <dbReference type="ChEBI" id="CHEBI:78528"/>
        <dbReference type="ChEBI" id="CHEBI:456215"/>
        <dbReference type="EC" id="6.1.1.5"/>
    </reaction>
</comment>
<comment type="subcellular location">
    <subcellularLocation>
        <location evidence="8">Cytoplasm</location>
    </subcellularLocation>
</comment>
<dbReference type="InterPro" id="IPR002301">
    <property type="entry name" value="Ile-tRNA-ligase"/>
</dbReference>
<dbReference type="SUPFAM" id="SSF47323">
    <property type="entry name" value="Anticodon-binding domain of a subclass of class I aminoacyl-tRNA synthetases"/>
    <property type="match status" value="1"/>
</dbReference>
<dbReference type="InterPro" id="IPR009008">
    <property type="entry name" value="Val/Leu/Ile-tRNA-synth_edit"/>
</dbReference>
<evidence type="ECO:0000256" key="3">
    <source>
        <dbReference type="ARBA" id="ARBA00022840"/>
    </source>
</evidence>
<dbReference type="PANTHER" id="PTHR42780:SF1">
    <property type="entry name" value="ISOLEUCINE--TRNA LIGASE, CYTOPLASMIC"/>
    <property type="match status" value="1"/>
</dbReference>
<keyword evidence="1 8" id="KW-0436">Ligase</keyword>
<keyword evidence="4 8" id="KW-0648">Protein biosynthesis</keyword>
<feature type="short sequence motif" description="'KMSKS' region" evidence="8">
    <location>
        <begin position="623"/>
        <end position="627"/>
    </location>
</feature>
<gene>
    <name evidence="8" type="primary">ileS</name>
    <name evidence="11" type="ORF">Fokcrypt_00428</name>
</gene>
<protein>
    <recommendedName>
        <fullName evidence="8">Isoleucine--tRNA ligase</fullName>
        <ecNumber evidence="8">6.1.1.5</ecNumber>
    </recommendedName>
    <alternativeName>
        <fullName evidence="8">Isoleucyl-tRNA synthetase</fullName>
        <shortName evidence="8">IleRS</shortName>
    </alternativeName>
</protein>
<dbReference type="InterPro" id="IPR002300">
    <property type="entry name" value="aa-tRNA-synth_Ia"/>
</dbReference>
<dbReference type="RefSeq" id="WP_323721884.1">
    <property type="nucleotide sequence ID" value="NZ_CP110343.1"/>
</dbReference>
<dbReference type="InterPro" id="IPR014729">
    <property type="entry name" value="Rossmann-like_a/b/a_fold"/>
</dbReference>
<evidence type="ECO:0000313" key="12">
    <source>
        <dbReference type="Proteomes" id="UP001325140"/>
    </source>
</evidence>
<evidence type="ECO:0000256" key="4">
    <source>
        <dbReference type="ARBA" id="ARBA00022917"/>
    </source>
</evidence>
<dbReference type="SUPFAM" id="SSF50677">
    <property type="entry name" value="ValRS/IleRS/LeuRS editing domain"/>
    <property type="match status" value="1"/>
</dbReference>
<comment type="subunit">
    <text evidence="8">Monomer.</text>
</comment>
<dbReference type="EMBL" id="CP110343">
    <property type="protein sequence ID" value="WPX97904.1"/>
    <property type="molecule type" value="Genomic_DNA"/>
</dbReference>
<dbReference type="InterPro" id="IPR033709">
    <property type="entry name" value="Anticodon_Ile_ABEc"/>
</dbReference>
<dbReference type="SUPFAM" id="SSF52374">
    <property type="entry name" value="Nucleotidylyl transferase"/>
    <property type="match status" value="1"/>
</dbReference>
<feature type="domain" description="Aminoacyl-tRNA synthetase class Ia" evidence="9">
    <location>
        <begin position="37"/>
        <end position="658"/>
    </location>
</feature>
<dbReference type="Pfam" id="PF08264">
    <property type="entry name" value="Anticodon_1"/>
    <property type="match status" value="1"/>
</dbReference>
<dbReference type="Pfam" id="PF00133">
    <property type="entry name" value="tRNA-synt_1"/>
    <property type="match status" value="1"/>
</dbReference>
<accession>A0ABZ0US96</accession>
<dbReference type="InterPro" id="IPR023586">
    <property type="entry name" value="Ile-tRNA-ligase_type2"/>
</dbReference>
<feature type="short sequence motif" description="'HIGH' region" evidence="8">
    <location>
        <begin position="65"/>
        <end position="75"/>
    </location>
</feature>
<comment type="cofactor">
    <cofactor evidence="8">
        <name>Zn(2+)</name>
        <dbReference type="ChEBI" id="CHEBI:29105"/>
    </cofactor>
</comment>
<sequence length="1083" mass="125307">MRSSTSDSNFNTIHSDNTIKFSNLSLCNDFSEIERQIQKYWQENKINSLVLNKGKHDISFHDGPPFANGMPHWGHILTSYIKDCFVRYHTMLGKRVMFKLGWDCHGLPAELEAEKELNIVGKAQIEDLGIQEFNSHCSKSVLKYTDEWLKYFHKSARWLKENEEYKTMDISYMQSVIWCFKKLYTDGLIYKASRIMPYSWKCETPISDFETRLDNSYREKESKAVTVLFEVKQSDYLFSLIGKNKKITLLAWTTTPWTLTSNLLLAINQNIPYSIVEYKNSIFIISESLLPKYVEEIGDNIIHTVLGKNLIGTQYQPIFQYFSDEPNAFRVVHGDFVTIENGTGIVHIAPGFGEDDHNLAKSHNVESICPVDDSCRFTFPVTDYIGRQVFDTENDIINALKIKNAWLKTEQYFHSYPHCWRTDTPLIYRAVPSWYLAVTQIKDKMLKLNQLIKWNPSHIQNGLFGKWLENARDWSISRTRYWGCPIPVWESDDPKYPHIEVYGSIEEIENSFGVKVTDLHRPFIDNLTKINPSDPTQKSRLVRVKEVFDCWFESGAMPFAQYGYPFGESSVISNFTAEFVVEYAAQTRGWFYTMLVLATALFNKIPFKNCIAHGVVLGTDGKKLSKRLQNFPDPLKTLEKLGSDAVRLFMLSSQATKGEDIIIDSDVTGAINIVKSITKPLWSAYNFLILYLKIDKLVPHDIYTAHSLLNHYILQKLLKTWTTIKNAMENYDTATCIQEIVSFLEILNNWYIRRSRHIFWQNERNKQKEEAFDTLYTVLLTLSKILAPLMPTLSEAIYLGLAEVSKSCKKSIHLEEYPELSQFEISTSFIDNMERVRLACNNALAIRNDQKIRIRQPLKCVTFIGVSDFNFSDEMREIILDEINVKEWINTDKTKIEEYANWTFKLNLPILGRTKPQYVKQILSDFRNKKFYYDGGNLIIGDIILNKDEFQKILEIKEEYRNVAKVLSDGVVILDTSLSQELIDEGIARDLIRFIQQSRKEQNLEITQKVIIDILVPEGSQKTKISSIITRFNEYILTTTLATKIEISSITSSITNSKFEIDILSLNGDINTANIQIVIHKIQ</sequence>
<evidence type="ECO:0000259" key="10">
    <source>
        <dbReference type="Pfam" id="PF08264"/>
    </source>
</evidence>
<dbReference type="InterPro" id="IPR013155">
    <property type="entry name" value="M/V/L/I-tRNA-synth_anticd-bd"/>
</dbReference>
<feature type="domain" description="Methionyl/Valyl/Leucyl/Isoleucyl-tRNA synthetase anticodon-binding" evidence="10">
    <location>
        <begin position="711"/>
        <end position="859"/>
    </location>
</feature>
<feature type="binding site" evidence="8">
    <location>
        <position position="626"/>
    </location>
    <ligand>
        <name>ATP</name>
        <dbReference type="ChEBI" id="CHEBI:30616"/>
    </ligand>
</feature>
<dbReference type="PANTHER" id="PTHR42780">
    <property type="entry name" value="SOLEUCYL-TRNA SYNTHETASE"/>
    <property type="match status" value="1"/>
</dbReference>
<organism evidence="11 12">
    <name type="scientific">Candidatus Fokinia crypta</name>
    <dbReference type="NCBI Taxonomy" id="1920990"/>
    <lineage>
        <taxon>Bacteria</taxon>
        <taxon>Pseudomonadati</taxon>
        <taxon>Pseudomonadota</taxon>
        <taxon>Alphaproteobacteria</taxon>
        <taxon>Rickettsiales</taxon>
        <taxon>Candidatus Midichloriaceae</taxon>
        <taxon>Candidatus Fokinia</taxon>
    </lineage>
</organism>
<keyword evidence="12" id="KW-1185">Reference proteome</keyword>
<name>A0ABZ0US96_9RICK</name>
<dbReference type="CDD" id="cd00818">
    <property type="entry name" value="IleRS_core"/>
    <property type="match status" value="1"/>
</dbReference>
<dbReference type="CDD" id="cd07961">
    <property type="entry name" value="Anticodon_Ia_Ile_ABEc"/>
    <property type="match status" value="1"/>
</dbReference>
<evidence type="ECO:0000256" key="5">
    <source>
        <dbReference type="ARBA" id="ARBA00023146"/>
    </source>
</evidence>
<keyword evidence="8" id="KW-0862">Zinc</keyword>
<dbReference type="PRINTS" id="PR00984">
    <property type="entry name" value="TRNASYNTHILE"/>
</dbReference>
<dbReference type="Gene3D" id="1.10.730.10">
    <property type="entry name" value="Isoleucyl-tRNA Synthetase, Domain 1"/>
    <property type="match status" value="1"/>
</dbReference>
<dbReference type="Gene3D" id="3.40.50.620">
    <property type="entry name" value="HUPs"/>
    <property type="match status" value="2"/>
</dbReference>
<evidence type="ECO:0000256" key="8">
    <source>
        <dbReference type="HAMAP-Rule" id="MF_02003"/>
    </source>
</evidence>
<keyword evidence="2 8" id="KW-0547">Nucleotide-binding</keyword>
<evidence type="ECO:0000256" key="7">
    <source>
        <dbReference type="ARBA" id="ARBA00048359"/>
    </source>
</evidence>